<protein>
    <recommendedName>
        <fullName evidence="3">Homeodomain-like domain-containing protein</fullName>
    </recommendedName>
</protein>
<evidence type="ECO:0008006" key="3">
    <source>
        <dbReference type="Google" id="ProtNLM"/>
    </source>
</evidence>
<reference evidence="1 2" key="1">
    <citation type="submission" date="2020-11" db="EMBL/GenBank/DDBJ databases">
        <title>Complete genome sequence for Salinimonas sp. strain G2-b.</title>
        <authorList>
            <person name="Park S.-J."/>
        </authorList>
    </citation>
    <scope>NUCLEOTIDE SEQUENCE [LARGE SCALE GENOMIC DNA]</scope>
    <source>
        <strain evidence="1 2">G2-b</strain>
    </source>
</reference>
<accession>A0A7S9HER1</accession>
<evidence type="ECO:0000313" key="1">
    <source>
        <dbReference type="EMBL" id="QPG06931.1"/>
    </source>
</evidence>
<name>A0A7S9HER1_9ALTE</name>
<evidence type="ECO:0000313" key="2">
    <source>
        <dbReference type="Proteomes" id="UP000595095"/>
    </source>
</evidence>
<proteinExistence type="predicted"/>
<gene>
    <name evidence="1" type="ORF">IT774_07460</name>
</gene>
<dbReference type="Proteomes" id="UP000595095">
    <property type="component" value="Chromosome"/>
</dbReference>
<keyword evidence="2" id="KW-1185">Reference proteome</keyword>
<dbReference type="RefSeq" id="WP_195812003.1">
    <property type="nucleotide sequence ID" value="NZ_CP064795.1"/>
</dbReference>
<organism evidence="1 2">
    <name type="scientific">Salinimonas marina</name>
    <dbReference type="NCBI Taxonomy" id="2785918"/>
    <lineage>
        <taxon>Bacteria</taxon>
        <taxon>Pseudomonadati</taxon>
        <taxon>Pseudomonadota</taxon>
        <taxon>Gammaproteobacteria</taxon>
        <taxon>Alteromonadales</taxon>
        <taxon>Alteromonadaceae</taxon>
        <taxon>Alteromonas/Salinimonas group</taxon>
        <taxon>Salinimonas</taxon>
    </lineage>
</organism>
<dbReference type="AlphaFoldDB" id="A0A7S9HER1"/>
<dbReference type="KEGG" id="smaa:IT774_07460"/>
<sequence length="170" mass="19657">MNRSSPLPILRKPPLESDKKDVIQYIADGKSDSEIAMIYGVTKDTIWSRRQIWRLESGSAVRERQNKDALIAMWTNGYTPEEMSHLLGLSIQVVYAKLREYRIRDLPRMGIDAPTMSLASLRQGLIPEDDETITIITHKRIPKWVMVPVEQYQDLQNGTYQQLREQADEV</sequence>
<dbReference type="EMBL" id="CP064795">
    <property type="protein sequence ID" value="QPG06931.1"/>
    <property type="molecule type" value="Genomic_DNA"/>
</dbReference>